<reference evidence="1" key="1">
    <citation type="submission" date="2022-09" db="EMBL/GenBank/DDBJ databases">
        <authorList>
            <person name="Yuan C."/>
            <person name="Ke Z."/>
        </authorList>
    </citation>
    <scope>NUCLEOTIDE SEQUENCE</scope>
    <source>
        <strain evidence="1">LB-8</strain>
    </source>
</reference>
<evidence type="ECO:0000313" key="1">
    <source>
        <dbReference type="EMBL" id="MCU7551353.1"/>
    </source>
</evidence>
<evidence type="ECO:0000313" key="2">
    <source>
        <dbReference type="Proteomes" id="UP001155483"/>
    </source>
</evidence>
<dbReference type="Proteomes" id="UP001155483">
    <property type="component" value="Unassembled WGS sequence"/>
</dbReference>
<dbReference type="EMBL" id="JAOTIF010000020">
    <property type="protein sequence ID" value="MCU7551353.1"/>
    <property type="molecule type" value="Genomic_DNA"/>
</dbReference>
<reference evidence="1" key="2">
    <citation type="submission" date="2023-04" db="EMBL/GenBank/DDBJ databases">
        <title>Paracnuella aquatica gen. nov., sp. nov., a member of the family Chitinophagaceae isolated from a hot spring.</title>
        <authorList>
            <person name="Wang C."/>
        </authorList>
    </citation>
    <scope>NUCLEOTIDE SEQUENCE</scope>
    <source>
        <strain evidence="1">LB-8</strain>
    </source>
</reference>
<gene>
    <name evidence="1" type="ORF">OCK74_19685</name>
</gene>
<sequence length="75" mass="8730">MFTITITPLHVRGQEAMGISAPLDKELEYAIRKIKGIKWSGAHHLWYLPLDKEQYLILKEILNDKVQLDSTLLRQ</sequence>
<organism evidence="1 2">
    <name type="scientific">Paraflavisolibacter caeni</name>
    <dbReference type="NCBI Taxonomy" id="2982496"/>
    <lineage>
        <taxon>Bacteria</taxon>
        <taxon>Pseudomonadati</taxon>
        <taxon>Bacteroidota</taxon>
        <taxon>Chitinophagia</taxon>
        <taxon>Chitinophagales</taxon>
        <taxon>Chitinophagaceae</taxon>
        <taxon>Paraflavisolibacter</taxon>
    </lineage>
</organism>
<protein>
    <submittedName>
        <fullName evidence="1">Uncharacterized protein</fullName>
    </submittedName>
</protein>
<name>A0A9X2XPH6_9BACT</name>
<proteinExistence type="predicted"/>
<dbReference type="AlphaFoldDB" id="A0A9X2XPH6"/>
<dbReference type="RefSeq" id="WP_279298792.1">
    <property type="nucleotide sequence ID" value="NZ_JAOTIF010000020.1"/>
</dbReference>
<keyword evidence="2" id="KW-1185">Reference proteome</keyword>
<comment type="caution">
    <text evidence="1">The sequence shown here is derived from an EMBL/GenBank/DDBJ whole genome shotgun (WGS) entry which is preliminary data.</text>
</comment>
<accession>A0A9X2XPH6</accession>